<evidence type="ECO:0000313" key="4">
    <source>
        <dbReference type="Proteomes" id="UP001238163"/>
    </source>
</evidence>
<keyword evidence="1" id="KW-0560">Oxidoreductase</keyword>
<accession>A0AAE3VIR0</accession>
<evidence type="ECO:0000313" key="3">
    <source>
        <dbReference type="EMBL" id="MDQ0291472.1"/>
    </source>
</evidence>
<dbReference type="Pfam" id="PF22725">
    <property type="entry name" value="GFO_IDH_MocA_C3"/>
    <property type="match status" value="1"/>
</dbReference>
<dbReference type="EMBL" id="JAUSVL010000001">
    <property type="protein sequence ID" value="MDQ0291472.1"/>
    <property type="molecule type" value="Genomic_DNA"/>
</dbReference>
<protein>
    <submittedName>
        <fullName evidence="3">Dehydrogenase</fullName>
    </submittedName>
</protein>
<dbReference type="PANTHER" id="PTHR43818">
    <property type="entry name" value="BCDNA.GH03377"/>
    <property type="match status" value="1"/>
</dbReference>
<organism evidence="3 4">
    <name type="scientific">Oligosphaera ethanolica</name>
    <dbReference type="NCBI Taxonomy" id="760260"/>
    <lineage>
        <taxon>Bacteria</taxon>
        <taxon>Pseudomonadati</taxon>
        <taxon>Lentisphaerota</taxon>
        <taxon>Oligosphaeria</taxon>
        <taxon>Oligosphaerales</taxon>
        <taxon>Oligosphaeraceae</taxon>
        <taxon>Oligosphaera</taxon>
    </lineage>
</organism>
<dbReference type="InterPro" id="IPR036291">
    <property type="entry name" value="NAD(P)-bd_dom_sf"/>
</dbReference>
<dbReference type="InterPro" id="IPR050463">
    <property type="entry name" value="Gfo/Idh/MocA_oxidrdct_glycsds"/>
</dbReference>
<dbReference type="GO" id="GO:0016491">
    <property type="term" value="F:oxidoreductase activity"/>
    <property type="evidence" value="ECO:0007669"/>
    <property type="project" value="UniProtKB-KW"/>
</dbReference>
<dbReference type="SUPFAM" id="SSF51735">
    <property type="entry name" value="NAD(P)-binding Rossmann-fold domains"/>
    <property type="match status" value="1"/>
</dbReference>
<comment type="caution">
    <text evidence="3">The sequence shown here is derived from an EMBL/GenBank/DDBJ whole genome shotgun (WGS) entry which is preliminary data.</text>
</comment>
<feature type="domain" description="GFO/IDH/MocA-like oxidoreductase" evidence="2">
    <location>
        <begin position="164"/>
        <end position="290"/>
    </location>
</feature>
<sequence length="364" mass="40280">MAVITLDTLNKKDGGTYVIPPLPQPACAKGEFVFAATGLEHGHINGMCADLCKAGAVLKWVYDRDPQKQAKLLEKYPDAKPARCLQEILDDPAVQLVAAADVPNLRGPLGLQVMDAGKDYFTDKTPFTSMDQLDAARKQVEATGRKYMVYFGERLCCECAMLAGDLISQGAIGKVMQVIGLGPHRLGPPSGRPDWFFKKEQYGGILCDIGSHQCEQFLSYTGAKDAQVNFARVANFGHQEFPELEDFGEASLIGDNGTSFYFRVDWFTPDGLRTWGDGRTMILGSEGTIELRKYVDIGNDRPGNQLYLFDQKQEVRIDAKGTVGHRFFSQFIRDCLDRTELAMSQEHAFKAAELCLKIQQVADA</sequence>
<dbReference type="Proteomes" id="UP001238163">
    <property type="component" value="Unassembled WGS sequence"/>
</dbReference>
<dbReference type="InterPro" id="IPR055170">
    <property type="entry name" value="GFO_IDH_MocA-like_dom"/>
</dbReference>
<keyword evidence="4" id="KW-1185">Reference proteome</keyword>
<evidence type="ECO:0000259" key="2">
    <source>
        <dbReference type="Pfam" id="PF22725"/>
    </source>
</evidence>
<gene>
    <name evidence="3" type="ORF">J3R75_003579</name>
</gene>
<evidence type="ECO:0000256" key="1">
    <source>
        <dbReference type="ARBA" id="ARBA00023002"/>
    </source>
</evidence>
<dbReference type="PANTHER" id="PTHR43818:SF11">
    <property type="entry name" value="BCDNA.GH03377"/>
    <property type="match status" value="1"/>
</dbReference>
<dbReference type="Gene3D" id="3.30.360.10">
    <property type="entry name" value="Dihydrodipicolinate Reductase, domain 2"/>
    <property type="match status" value="1"/>
</dbReference>
<name>A0AAE3VIR0_9BACT</name>
<dbReference type="Gene3D" id="3.40.50.720">
    <property type="entry name" value="NAD(P)-binding Rossmann-like Domain"/>
    <property type="match status" value="1"/>
</dbReference>
<dbReference type="SUPFAM" id="SSF55347">
    <property type="entry name" value="Glyceraldehyde-3-phosphate dehydrogenase-like, C-terminal domain"/>
    <property type="match status" value="1"/>
</dbReference>
<reference evidence="3" key="1">
    <citation type="submission" date="2023-07" db="EMBL/GenBank/DDBJ databases">
        <title>Genomic Encyclopedia of Type Strains, Phase IV (KMG-IV): sequencing the most valuable type-strain genomes for metagenomic binning, comparative biology and taxonomic classification.</title>
        <authorList>
            <person name="Goeker M."/>
        </authorList>
    </citation>
    <scope>NUCLEOTIDE SEQUENCE</scope>
    <source>
        <strain evidence="3">DSM 24202</strain>
    </source>
</reference>
<dbReference type="AlphaFoldDB" id="A0AAE3VIR0"/>
<dbReference type="RefSeq" id="WP_307264304.1">
    <property type="nucleotide sequence ID" value="NZ_JAUSVL010000001.1"/>
</dbReference>
<proteinExistence type="predicted"/>